<sequence>MAPSKEEKKFILEVIEMYHGFPELWKVKSKEYSDREKKEAAYDTLLLKYKEWYTEATKDDLKKKLNAMRTSFRRELKKLNDSQKSGAGAGDVYEPSLWFFDALLFLRDQETPAPSQSTIVEESQEVSGSQTPLRSTPLCHGTRLRHY</sequence>
<evidence type="ECO:0000259" key="2">
    <source>
        <dbReference type="PROSITE" id="PS51029"/>
    </source>
</evidence>
<dbReference type="SMART" id="SM00595">
    <property type="entry name" value="MADF"/>
    <property type="match status" value="1"/>
</dbReference>
<feature type="region of interest" description="Disordered" evidence="1">
    <location>
        <begin position="114"/>
        <end position="147"/>
    </location>
</feature>
<organism evidence="3 4">
    <name type="scientific">Plakobranchus ocellatus</name>
    <dbReference type="NCBI Taxonomy" id="259542"/>
    <lineage>
        <taxon>Eukaryota</taxon>
        <taxon>Metazoa</taxon>
        <taxon>Spiralia</taxon>
        <taxon>Lophotrochozoa</taxon>
        <taxon>Mollusca</taxon>
        <taxon>Gastropoda</taxon>
        <taxon>Heterobranchia</taxon>
        <taxon>Euthyneura</taxon>
        <taxon>Panpulmonata</taxon>
        <taxon>Sacoglossa</taxon>
        <taxon>Placobranchoidea</taxon>
        <taxon>Plakobranchidae</taxon>
        <taxon>Plakobranchus</taxon>
    </lineage>
</organism>
<accession>A0AAV3XQY1</accession>
<feature type="compositionally biased region" description="Polar residues" evidence="1">
    <location>
        <begin position="114"/>
        <end position="134"/>
    </location>
</feature>
<keyword evidence="4" id="KW-1185">Reference proteome</keyword>
<evidence type="ECO:0000313" key="4">
    <source>
        <dbReference type="Proteomes" id="UP000735302"/>
    </source>
</evidence>
<dbReference type="Proteomes" id="UP000735302">
    <property type="component" value="Unassembled WGS sequence"/>
</dbReference>
<evidence type="ECO:0000256" key="1">
    <source>
        <dbReference type="SAM" id="MobiDB-lite"/>
    </source>
</evidence>
<name>A0AAV3XQY1_9GAST</name>
<dbReference type="Pfam" id="PF10545">
    <property type="entry name" value="MADF_DNA_bdg"/>
    <property type="match status" value="1"/>
</dbReference>
<evidence type="ECO:0000313" key="3">
    <source>
        <dbReference type="EMBL" id="GFN77975.1"/>
    </source>
</evidence>
<dbReference type="PANTHER" id="PTHR21505:SF8">
    <property type="entry name" value="DPT-YFP REPRESSOR BY OVEREXPRESSION, ISOFORM D-RELATED"/>
    <property type="match status" value="1"/>
</dbReference>
<gene>
    <name evidence="3" type="ORF">PoB_000448100</name>
</gene>
<comment type="caution">
    <text evidence="3">The sequence shown here is derived from an EMBL/GenBank/DDBJ whole genome shotgun (WGS) entry which is preliminary data.</text>
</comment>
<dbReference type="AlphaFoldDB" id="A0AAV3XQY1"/>
<reference evidence="3 4" key="1">
    <citation type="journal article" date="2021" name="Elife">
        <title>Chloroplast acquisition without the gene transfer in kleptoplastic sea slugs, Plakobranchus ocellatus.</title>
        <authorList>
            <person name="Maeda T."/>
            <person name="Takahashi S."/>
            <person name="Yoshida T."/>
            <person name="Shimamura S."/>
            <person name="Takaki Y."/>
            <person name="Nagai Y."/>
            <person name="Toyoda A."/>
            <person name="Suzuki Y."/>
            <person name="Arimoto A."/>
            <person name="Ishii H."/>
            <person name="Satoh N."/>
            <person name="Nishiyama T."/>
            <person name="Hasebe M."/>
            <person name="Maruyama T."/>
            <person name="Minagawa J."/>
            <person name="Obokata J."/>
            <person name="Shigenobu S."/>
        </authorList>
    </citation>
    <scope>NUCLEOTIDE SEQUENCE [LARGE SCALE GENOMIC DNA]</scope>
</reference>
<dbReference type="EMBL" id="BLXT01000514">
    <property type="protein sequence ID" value="GFN77975.1"/>
    <property type="molecule type" value="Genomic_DNA"/>
</dbReference>
<feature type="domain" description="MADF" evidence="2">
    <location>
        <begin position="13"/>
        <end position="111"/>
    </location>
</feature>
<dbReference type="PROSITE" id="PS51029">
    <property type="entry name" value="MADF"/>
    <property type="match status" value="1"/>
</dbReference>
<dbReference type="PANTHER" id="PTHR21505">
    <property type="entry name" value="MADF DOMAIN-CONTAINING PROTEIN-RELATED"/>
    <property type="match status" value="1"/>
</dbReference>
<dbReference type="InterPro" id="IPR006578">
    <property type="entry name" value="MADF-dom"/>
</dbReference>
<proteinExistence type="predicted"/>
<protein>
    <recommendedName>
        <fullName evidence="2">MADF domain-containing protein</fullName>
    </recommendedName>
</protein>